<gene>
    <name evidence="9" type="ORF">AMTR_s00007p00207650</name>
</gene>
<dbReference type="EMBL" id="KI394011">
    <property type="protein sequence ID" value="ERN05375.1"/>
    <property type="molecule type" value="Genomic_DNA"/>
</dbReference>
<dbReference type="OrthoDB" id="6614653at2759"/>
<evidence type="ECO:0000256" key="3">
    <source>
        <dbReference type="ARBA" id="ARBA00022964"/>
    </source>
</evidence>
<dbReference type="Gene3D" id="2.60.120.590">
    <property type="entry name" value="Alpha-ketoglutarate-dependent dioxygenase AlkB-like"/>
    <property type="match status" value="1"/>
</dbReference>
<dbReference type="GO" id="GO:0035515">
    <property type="term" value="F:oxidative RNA demethylase activity"/>
    <property type="evidence" value="ECO:0000318"/>
    <property type="project" value="GO_Central"/>
</dbReference>
<dbReference type="GO" id="GO:0005737">
    <property type="term" value="C:cytoplasm"/>
    <property type="evidence" value="ECO:0000318"/>
    <property type="project" value="GO_Central"/>
</dbReference>
<name>W1PE96_AMBTC</name>
<dbReference type="AlphaFoldDB" id="W1PE96"/>
<feature type="binding site" evidence="6">
    <location>
        <position position="370"/>
    </location>
    <ligand>
        <name>Fe cation</name>
        <dbReference type="ChEBI" id="CHEBI:24875"/>
        <note>catalytic</note>
    </ligand>
</feature>
<evidence type="ECO:0000256" key="2">
    <source>
        <dbReference type="ARBA" id="ARBA00022723"/>
    </source>
</evidence>
<dbReference type="PANTHER" id="PTHR16557">
    <property type="entry name" value="ALKYLATED DNA REPAIR PROTEIN ALKB-RELATED"/>
    <property type="match status" value="1"/>
</dbReference>
<dbReference type="InterPro" id="IPR004574">
    <property type="entry name" value="Alkb"/>
</dbReference>
<evidence type="ECO:0000256" key="1">
    <source>
        <dbReference type="ARBA" id="ARBA00007879"/>
    </source>
</evidence>
<dbReference type="InterPro" id="IPR037151">
    <property type="entry name" value="AlkB-like_sf"/>
</dbReference>
<dbReference type="InterPro" id="IPR005123">
    <property type="entry name" value="Oxoglu/Fe-dep_dioxygenase_dom"/>
</dbReference>
<evidence type="ECO:0000256" key="7">
    <source>
        <dbReference type="SAM" id="MobiDB-lite"/>
    </source>
</evidence>
<dbReference type="GO" id="GO:0008198">
    <property type="term" value="F:ferrous iron binding"/>
    <property type="evidence" value="ECO:0000318"/>
    <property type="project" value="GO_Central"/>
</dbReference>
<dbReference type="SMR" id="W1PE96"/>
<dbReference type="PANTHER" id="PTHR16557:SF2">
    <property type="entry name" value="NUCLEIC ACID DIOXYGENASE ALKBH1"/>
    <property type="match status" value="1"/>
</dbReference>
<evidence type="ECO:0000313" key="9">
    <source>
        <dbReference type="EMBL" id="ERN05375.1"/>
    </source>
</evidence>
<accession>W1PE96</accession>
<keyword evidence="5 6" id="KW-0408">Iron</keyword>
<dbReference type="OMA" id="VECQAVI"/>
<feature type="domain" description="Fe2OG dioxygenase" evidence="8">
    <location>
        <begin position="292"/>
        <end position="402"/>
    </location>
</feature>
<dbReference type="GO" id="GO:0035513">
    <property type="term" value="P:oxidative RNA demethylation"/>
    <property type="evidence" value="ECO:0000318"/>
    <property type="project" value="GO_Central"/>
</dbReference>
<evidence type="ECO:0000256" key="5">
    <source>
        <dbReference type="ARBA" id="ARBA00023004"/>
    </source>
</evidence>
<dbReference type="Proteomes" id="UP000017836">
    <property type="component" value="Unassembled WGS sequence"/>
</dbReference>
<comment type="similarity">
    <text evidence="1">Belongs to the alkB family.</text>
</comment>
<dbReference type="STRING" id="13333.W1PE96"/>
<dbReference type="Gramene" id="ERN05375">
    <property type="protein sequence ID" value="ERN05375"/>
    <property type="gene ID" value="AMTR_s00007p00207650"/>
</dbReference>
<reference evidence="10" key="1">
    <citation type="journal article" date="2013" name="Science">
        <title>The Amborella genome and the evolution of flowering plants.</title>
        <authorList>
            <consortium name="Amborella Genome Project"/>
        </authorList>
    </citation>
    <scope>NUCLEOTIDE SEQUENCE [LARGE SCALE GENOMIC DNA]</scope>
</reference>
<evidence type="ECO:0000313" key="10">
    <source>
        <dbReference type="Proteomes" id="UP000017836"/>
    </source>
</evidence>
<keyword evidence="10" id="KW-1185">Reference proteome</keyword>
<evidence type="ECO:0000256" key="4">
    <source>
        <dbReference type="ARBA" id="ARBA00023002"/>
    </source>
</evidence>
<organism evidence="9 10">
    <name type="scientific">Amborella trichopoda</name>
    <dbReference type="NCBI Taxonomy" id="13333"/>
    <lineage>
        <taxon>Eukaryota</taxon>
        <taxon>Viridiplantae</taxon>
        <taxon>Streptophyta</taxon>
        <taxon>Embryophyta</taxon>
        <taxon>Tracheophyta</taxon>
        <taxon>Spermatophyta</taxon>
        <taxon>Magnoliopsida</taxon>
        <taxon>Amborellales</taxon>
        <taxon>Amborellaceae</taxon>
        <taxon>Amborella</taxon>
    </lineage>
</organism>
<proteinExistence type="inferred from homology"/>
<feature type="binding site" evidence="6">
    <location>
        <position position="312"/>
    </location>
    <ligand>
        <name>Fe cation</name>
        <dbReference type="ChEBI" id="CHEBI:24875"/>
        <note>catalytic</note>
    </ligand>
</feature>
<protein>
    <recommendedName>
        <fullName evidence="8">Fe2OG dioxygenase domain-containing protein</fullName>
    </recommendedName>
</protein>
<dbReference type="KEGG" id="atr:18433552"/>
<keyword evidence="2 6" id="KW-0479">Metal-binding</keyword>
<dbReference type="InterPro" id="IPR027450">
    <property type="entry name" value="AlkB-like"/>
</dbReference>
<keyword evidence="3" id="KW-0223">Dioxygenase</keyword>
<feature type="region of interest" description="Disordered" evidence="7">
    <location>
        <begin position="51"/>
        <end position="73"/>
    </location>
</feature>
<keyword evidence="4" id="KW-0560">Oxidoreductase</keyword>
<dbReference type="HOGENOM" id="CLU_039677_0_0_1"/>
<sequence length="402" mass="45265">MTLCRISASAILSLNRMTLCRLFAPSYRVRVSCYSVGNRAMSCSRSSELMSVSPPLQPQKSADSASSSSGPKIGGCLENESSDDWNSHEKWFSLRNPQIQDDYRAYPMPTPGRIFSPKRVVNNDLHNETSPSFRPFNICYPEMRISGRGTPVKLNASLFTQNKQKRMENECLKNGIEWHKLGPGMILLKSFLGHDNQIEIVRICQKLGAGPGGFYQPGYSDGAKLRLKMMCLGKNWNPQTSAYEDTCFDGSKPPDIPNKFKDLVLRAITSSHELLKQENRFADVKKILPSMTPDLCIVNFYRNTGCLGLHQDKDESKESIGRGLPVVSFSIGDSGDFLYGKKRDEKKASRIKLESGDVLIFGGKSRDVFHGVPCIHRDTMPNWLRDESRLFPGRLNLTFRKY</sequence>
<comment type="cofactor">
    <cofactor evidence="6">
        <name>Fe(2+)</name>
        <dbReference type="ChEBI" id="CHEBI:29033"/>
    </cofactor>
    <text evidence="6">Binds 1 Fe(2+) ion per subunit.</text>
</comment>
<dbReference type="PROSITE" id="PS51471">
    <property type="entry name" value="FE2OG_OXY"/>
    <property type="match status" value="1"/>
</dbReference>
<evidence type="ECO:0000256" key="6">
    <source>
        <dbReference type="PIRSR" id="PIRSR604574-2"/>
    </source>
</evidence>
<dbReference type="Pfam" id="PF13532">
    <property type="entry name" value="2OG-FeII_Oxy_2"/>
    <property type="match status" value="1"/>
</dbReference>
<feature type="binding site" evidence="6">
    <location>
        <position position="310"/>
    </location>
    <ligand>
        <name>Fe cation</name>
        <dbReference type="ChEBI" id="CHEBI:24875"/>
        <note>catalytic</note>
    </ligand>
</feature>
<dbReference type="SUPFAM" id="SSF51197">
    <property type="entry name" value="Clavaminate synthase-like"/>
    <property type="match status" value="1"/>
</dbReference>
<dbReference type="GO" id="GO:0035516">
    <property type="term" value="F:broad specificity oxidative DNA demethylase activity"/>
    <property type="evidence" value="ECO:0000318"/>
    <property type="project" value="GO_Central"/>
</dbReference>
<evidence type="ECO:0000259" key="8">
    <source>
        <dbReference type="PROSITE" id="PS51471"/>
    </source>
</evidence>
<dbReference type="eggNOG" id="KOG2731">
    <property type="taxonomic scope" value="Eukaryota"/>
</dbReference>